<dbReference type="InterPro" id="IPR000330">
    <property type="entry name" value="SNF2_N"/>
</dbReference>
<evidence type="ECO:0000256" key="5">
    <source>
        <dbReference type="SAM" id="MobiDB-lite"/>
    </source>
</evidence>
<feature type="domain" description="Helicase C-terminal" evidence="7">
    <location>
        <begin position="476"/>
        <end position="632"/>
    </location>
</feature>
<feature type="region of interest" description="Disordered" evidence="5">
    <location>
        <begin position="773"/>
        <end position="799"/>
    </location>
</feature>
<feature type="compositionally biased region" description="Low complexity" evidence="5">
    <location>
        <begin position="773"/>
        <end position="789"/>
    </location>
</feature>
<keyword evidence="3" id="KW-0347">Helicase</keyword>
<proteinExistence type="predicted"/>
<dbReference type="InterPro" id="IPR038718">
    <property type="entry name" value="SNF2-like_sf"/>
</dbReference>
<accession>A0A1I4G0Y9</accession>
<feature type="domain" description="Helicase ATP-binding" evidence="6">
    <location>
        <begin position="109"/>
        <end position="286"/>
    </location>
</feature>
<dbReference type="GO" id="GO:0005524">
    <property type="term" value="F:ATP binding"/>
    <property type="evidence" value="ECO:0007669"/>
    <property type="project" value="UniProtKB-KW"/>
</dbReference>
<dbReference type="InterPro" id="IPR049730">
    <property type="entry name" value="SNF2/RAD54-like_C"/>
</dbReference>
<name>A0A1I4G0Y9_9ACTN</name>
<evidence type="ECO:0000256" key="4">
    <source>
        <dbReference type="ARBA" id="ARBA00022840"/>
    </source>
</evidence>
<dbReference type="CDD" id="cd18793">
    <property type="entry name" value="SF2_C_SNF"/>
    <property type="match status" value="1"/>
</dbReference>
<evidence type="ECO:0000313" key="9">
    <source>
        <dbReference type="Proteomes" id="UP000198928"/>
    </source>
</evidence>
<evidence type="ECO:0000259" key="7">
    <source>
        <dbReference type="PROSITE" id="PS51194"/>
    </source>
</evidence>
<dbReference type="InterPro" id="IPR014001">
    <property type="entry name" value="Helicase_ATP-bd"/>
</dbReference>
<dbReference type="Proteomes" id="UP000198928">
    <property type="component" value="Unassembled WGS sequence"/>
</dbReference>
<dbReference type="Pfam" id="PF00176">
    <property type="entry name" value="SNF2-rel_dom"/>
    <property type="match status" value="1"/>
</dbReference>
<dbReference type="PROSITE" id="PS51192">
    <property type="entry name" value="HELICASE_ATP_BIND_1"/>
    <property type="match status" value="1"/>
</dbReference>
<dbReference type="InterPro" id="IPR027417">
    <property type="entry name" value="P-loop_NTPase"/>
</dbReference>
<gene>
    <name evidence="8" type="ORF">SAMN05192584_11517</name>
</gene>
<dbReference type="RefSeq" id="WP_093851074.1">
    <property type="nucleotide sequence ID" value="NZ_FOSG01000015.1"/>
</dbReference>
<dbReference type="GO" id="GO:0004386">
    <property type="term" value="F:helicase activity"/>
    <property type="evidence" value="ECO:0007669"/>
    <property type="project" value="UniProtKB-KW"/>
</dbReference>
<evidence type="ECO:0000256" key="2">
    <source>
        <dbReference type="ARBA" id="ARBA00022801"/>
    </source>
</evidence>
<organism evidence="8 9">
    <name type="scientific">Streptomyces pini</name>
    <dbReference type="NCBI Taxonomy" id="1520580"/>
    <lineage>
        <taxon>Bacteria</taxon>
        <taxon>Bacillati</taxon>
        <taxon>Actinomycetota</taxon>
        <taxon>Actinomycetes</taxon>
        <taxon>Kitasatosporales</taxon>
        <taxon>Streptomycetaceae</taxon>
        <taxon>Streptomyces</taxon>
    </lineage>
</organism>
<dbReference type="EMBL" id="FOSG01000015">
    <property type="protein sequence ID" value="SFL22661.1"/>
    <property type="molecule type" value="Genomic_DNA"/>
</dbReference>
<sequence>MTTAARHPGTLVHARGRDWVVLPGTTEDLVLAQPLDGDREFVTALFPGEVCEPGFGRPEPRPGEAGDFASASLLRTALRVASTAGAGPFRSLASVAVQPRQYQLVPLMMALRMDPVRLLIGDDVGIGKTVESALIARELMEQGSARTMAVLCSPALAEQWQRELHDKFGMEAELVLPSTAARLQKAIDDPNRSVFDHYPVTIVSTDFIKQDERRDAFRRHCPDLLIVDEAHTCVGTGGNEQQKRYELLSAVADRTERDRHLILVTATPHSGDPQAFSKLTGLLDPSLRDLDTTRSADRDKLARHFVQRRRHDIKRYILRDRVIEETPFPEDRDLQDALYRLDPDYARFVADILAHTREQVRGPSGERSRMSWWTALTLLRCVLSSPAAAAATLRTRSLIAAGLSRAEAEKLARAAALELADEETTEGTDTVPGTLPADLDAMGEALGGRTAEARSLAAFAERADRLAAAGPAADAKLRLVIDKVKRQLVDGYDPIVFCHYIPTAEYVARHLKEELGRSATVAAVTGALHPDARQARVDELTARRGRHVLVATDCLSEGVNLQDHFGAVIHYDLSWNPTRHLQRAGRVDRFGQKRRRVREITVYDTDTGIDGHVLKVLIQKHKDIADQTGVAVLVPDQGRGVLEALASAVLLRGRQPEGQLAFEFEDDPELGRAREALHKEWESAAERESKVLTKFSHTGLRPEEVEAELDALRQALGTPGDIAAFAREALAQLGAQPIGEPRDRGFRAPVDPLPTGLKHALGFYEDIDQAAAPGAPTARTGTKTGARTGAKARSRSRSAARELVFREDLPVARGEHALFRTDPAVRALARYLLDTAVDTGLPPEERPARRLGVTRTAAVDRRTVLLLARYRFRLTLPPRTPGDEPRVLVADDAQVLAWRAADDGRRVWLPDEETAALLTATPDSNTLPALRDQQAARAVAELDEEEVRTHLEERGRLLADRLREAHVRVREAAGQRGRERGAAAVRRIGVEPSGEPDLLGVYVYLKAPAAPAAGQPTPGGDR</sequence>
<dbReference type="GO" id="GO:0016787">
    <property type="term" value="F:hydrolase activity"/>
    <property type="evidence" value="ECO:0007669"/>
    <property type="project" value="UniProtKB-KW"/>
</dbReference>
<dbReference type="Gene3D" id="3.40.50.10810">
    <property type="entry name" value="Tandem AAA-ATPase domain"/>
    <property type="match status" value="1"/>
</dbReference>
<evidence type="ECO:0000256" key="1">
    <source>
        <dbReference type="ARBA" id="ARBA00022741"/>
    </source>
</evidence>
<dbReference type="SUPFAM" id="SSF52540">
    <property type="entry name" value="P-loop containing nucleoside triphosphate hydrolases"/>
    <property type="match status" value="1"/>
</dbReference>
<dbReference type="Pfam" id="PF00271">
    <property type="entry name" value="Helicase_C"/>
    <property type="match status" value="1"/>
</dbReference>
<dbReference type="PANTHER" id="PTHR45766:SF6">
    <property type="entry name" value="SWI_SNF-RELATED MATRIX-ASSOCIATED ACTIN-DEPENDENT REGULATOR OF CHROMATIN SUBFAMILY A-LIKE PROTEIN 1"/>
    <property type="match status" value="1"/>
</dbReference>
<dbReference type="PROSITE" id="PS51194">
    <property type="entry name" value="HELICASE_CTER"/>
    <property type="match status" value="1"/>
</dbReference>
<keyword evidence="4" id="KW-0067">ATP-binding</keyword>
<protein>
    <submittedName>
        <fullName evidence="8">SNF2 family N-terminal domain-containing protein</fullName>
    </submittedName>
</protein>
<dbReference type="InterPro" id="IPR001650">
    <property type="entry name" value="Helicase_C-like"/>
</dbReference>
<evidence type="ECO:0000256" key="3">
    <source>
        <dbReference type="ARBA" id="ARBA00022806"/>
    </source>
</evidence>
<dbReference type="AlphaFoldDB" id="A0A1I4G0Y9"/>
<dbReference type="SMART" id="SM00487">
    <property type="entry name" value="DEXDc"/>
    <property type="match status" value="1"/>
</dbReference>
<dbReference type="SMART" id="SM00490">
    <property type="entry name" value="HELICc"/>
    <property type="match status" value="1"/>
</dbReference>
<dbReference type="PANTHER" id="PTHR45766">
    <property type="entry name" value="DNA ANNEALING HELICASE AND ENDONUCLEASE ZRANB3 FAMILY MEMBER"/>
    <property type="match status" value="1"/>
</dbReference>
<evidence type="ECO:0000259" key="6">
    <source>
        <dbReference type="PROSITE" id="PS51192"/>
    </source>
</evidence>
<dbReference type="CDD" id="cd18011">
    <property type="entry name" value="DEXDc_RapA"/>
    <property type="match status" value="1"/>
</dbReference>
<dbReference type="OrthoDB" id="9814088at2"/>
<evidence type="ECO:0000313" key="8">
    <source>
        <dbReference type="EMBL" id="SFL22661.1"/>
    </source>
</evidence>
<reference evidence="9" key="1">
    <citation type="submission" date="2016-10" db="EMBL/GenBank/DDBJ databases">
        <authorList>
            <person name="Varghese N."/>
            <person name="Submissions S."/>
        </authorList>
    </citation>
    <scope>NUCLEOTIDE SEQUENCE [LARGE SCALE GENOMIC DNA]</scope>
    <source>
        <strain evidence="9">PL19</strain>
    </source>
</reference>
<keyword evidence="9" id="KW-1185">Reference proteome</keyword>
<keyword evidence="1" id="KW-0547">Nucleotide-binding</keyword>
<dbReference type="Gene3D" id="3.40.50.300">
    <property type="entry name" value="P-loop containing nucleotide triphosphate hydrolases"/>
    <property type="match status" value="1"/>
</dbReference>
<keyword evidence="2" id="KW-0378">Hydrolase</keyword>
<dbReference type="InterPro" id="IPR057342">
    <property type="entry name" value="DEXDc_RapA"/>
</dbReference>